<evidence type="ECO:0000313" key="2">
    <source>
        <dbReference type="Proteomes" id="UP000070544"/>
    </source>
</evidence>
<name>A0A139A0T1_GONPJ</name>
<gene>
    <name evidence="1" type="ORF">M427DRAFT_62357</name>
</gene>
<proteinExistence type="predicted"/>
<dbReference type="Proteomes" id="UP000070544">
    <property type="component" value="Unassembled WGS sequence"/>
</dbReference>
<accession>A0A139A0T1</accession>
<keyword evidence="2" id="KW-1185">Reference proteome</keyword>
<dbReference type="AlphaFoldDB" id="A0A139A0T1"/>
<sequence length="106" mass="11192">MEILPALGNLPMAVVLGHQANITNAVGEHLARIATNLINAQAKIRVAQQQQTAAVLVAQQQREAFLQGLAIVTTSSERKLGGAALFYVLVVLLAKHLGAEAVSARM</sequence>
<reference evidence="1 2" key="1">
    <citation type="journal article" date="2015" name="Genome Biol. Evol.">
        <title>Phylogenomic analyses indicate that early fungi evolved digesting cell walls of algal ancestors of land plants.</title>
        <authorList>
            <person name="Chang Y."/>
            <person name="Wang S."/>
            <person name="Sekimoto S."/>
            <person name="Aerts A.L."/>
            <person name="Choi C."/>
            <person name="Clum A."/>
            <person name="LaButti K.M."/>
            <person name="Lindquist E.A."/>
            <person name="Yee Ngan C."/>
            <person name="Ohm R.A."/>
            <person name="Salamov A.A."/>
            <person name="Grigoriev I.V."/>
            <person name="Spatafora J.W."/>
            <person name="Berbee M.L."/>
        </authorList>
    </citation>
    <scope>NUCLEOTIDE SEQUENCE [LARGE SCALE GENOMIC DNA]</scope>
    <source>
        <strain evidence="1 2">JEL478</strain>
    </source>
</reference>
<organism evidence="1 2">
    <name type="scientific">Gonapodya prolifera (strain JEL478)</name>
    <name type="common">Monoblepharis prolifera</name>
    <dbReference type="NCBI Taxonomy" id="1344416"/>
    <lineage>
        <taxon>Eukaryota</taxon>
        <taxon>Fungi</taxon>
        <taxon>Fungi incertae sedis</taxon>
        <taxon>Chytridiomycota</taxon>
        <taxon>Chytridiomycota incertae sedis</taxon>
        <taxon>Monoblepharidomycetes</taxon>
        <taxon>Monoblepharidales</taxon>
        <taxon>Gonapodyaceae</taxon>
        <taxon>Gonapodya</taxon>
    </lineage>
</organism>
<dbReference type="EMBL" id="KQ965827">
    <property type="protein sequence ID" value="KXS10386.1"/>
    <property type="molecule type" value="Genomic_DNA"/>
</dbReference>
<protein>
    <submittedName>
        <fullName evidence="1">Uncharacterized protein</fullName>
    </submittedName>
</protein>
<evidence type="ECO:0000313" key="1">
    <source>
        <dbReference type="EMBL" id="KXS10386.1"/>
    </source>
</evidence>